<dbReference type="InterPro" id="IPR010235">
    <property type="entry name" value="HepT"/>
</dbReference>
<dbReference type="Gene3D" id="1.20.120.330">
    <property type="entry name" value="Nucleotidyltransferases domain 2"/>
    <property type="match status" value="1"/>
</dbReference>
<accession>E5Y6M4</accession>
<dbReference type="SUPFAM" id="SSF81593">
    <property type="entry name" value="Nucleotidyltransferase substrate binding subunit/domain"/>
    <property type="match status" value="1"/>
</dbReference>
<dbReference type="EMBL" id="ADCP02000003">
    <property type="protein sequence ID" value="EFV44355.2"/>
    <property type="molecule type" value="Genomic_DNA"/>
</dbReference>
<sequence>MRRMRFAVDAGLKAMKDHLAASGHLPDTPTPPAVLAAAWRRRIIFDGHIWMDMLARRSQLARDDSPETLQAAVKELESRFLPELARLRDWLVQHPCSGERKQ</sequence>
<evidence type="ECO:0000313" key="2">
    <source>
        <dbReference type="Proteomes" id="UP000006034"/>
    </source>
</evidence>
<comment type="caution">
    <text evidence="1">The sequence shown here is derived from an EMBL/GenBank/DDBJ whole genome shotgun (WGS) entry which is preliminary data.</text>
</comment>
<reference evidence="1 2" key="2">
    <citation type="submission" date="2013-04" db="EMBL/GenBank/DDBJ databases">
        <title>The Genome Sequence of Bilophila wadsworthia 3_1_6.</title>
        <authorList>
            <consortium name="The Broad Institute Genomics Platform"/>
            <person name="Earl A."/>
            <person name="Ward D."/>
            <person name="Feldgarden M."/>
            <person name="Gevers D."/>
            <person name="Sibley C."/>
            <person name="Strauss J."/>
            <person name="Allen-Vercoe E."/>
            <person name="Walker B."/>
            <person name="Young S."/>
            <person name="Zeng Q."/>
            <person name="Gargeya S."/>
            <person name="Fitzgerald M."/>
            <person name="Haas B."/>
            <person name="Abouelleil A."/>
            <person name="Allen A.W."/>
            <person name="Alvarado L."/>
            <person name="Arachchi H.M."/>
            <person name="Berlin A.M."/>
            <person name="Chapman S.B."/>
            <person name="Gainer-Dewar J."/>
            <person name="Goldberg J."/>
            <person name="Griggs A."/>
            <person name="Gujja S."/>
            <person name="Hansen M."/>
            <person name="Howarth C."/>
            <person name="Imamovic A."/>
            <person name="Ireland A."/>
            <person name="Larimer J."/>
            <person name="McCowan C."/>
            <person name="Murphy C."/>
            <person name="Pearson M."/>
            <person name="Poon T.W."/>
            <person name="Priest M."/>
            <person name="Roberts A."/>
            <person name="Saif S."/>
            <person name="Shea T."/>
            <person name="Sisk P."/>
            <person name="Sykes S."/>
            <person name="Wortman J."/>
            <person name="Nusbaum C."/>
            <person name="Birren B."/>
        </authorList>
    </citation>
    <scope>NUCLEOTIDE SEQUENCE [LARGE SCALE GENOMIC DNA]</scope>
    <source>
        <strain evidence="1 2">3_1_6</strain>
    </source>
</reference>
<dbReference type="AlphaFoldDB" id="E5Y6M4"/>
<dbReference type="Pfam" id="PF08780">
    <property type="entry name" value="NTase_sub_bind"/>
    <property type="match status" value="1"/>
</dbReference>
<protein>
    <submittedName>
        <fullName evidence="1">Uncharacterized protein</fullName>
    </submittedName>
</protein>
<proteinExistence type="predicted"/>
<name>E5Y6M4_BILW3</name>
<dbReference type="eggNOG" id="ENOG5030JIY">
    <property type="taxonomic scope" value="Bacteria"/>
</dbReference>
<keyword evidence="2" id="KW-1185">Reference proteome</keyword>
<dbReference type="Proteomes" id="UP000006034">
    <property type="component" value="Unassembled WGS sequence"/>
</dbReference>
<reference evidence="1 2" key="1">
    <citation type="submission" date="2010-10" db="EMBL/GenBank/DDBJ databases">
        <authorList>
            <consortium name="The Broad Institute Genome Sequencing Platform"/>
            <person name="Ward D."/>
            <person name="Earl A."/>
            <person name="Feldgarden M."/>
            <person name="Young S.K."/>
            <person name="Gargeya S."/>
            <person name="Zeng Q."/>
            <person name="Alvarado L."/>
            <person name="Berlin A."/>
            <person name="Bochicchio J."/>
            <person name="Chapman S.B."/>
            <person name="Chen Z."/>
            <person name="Freedman E."/>
            <person name="Gellesch M."/>
            <person name="Goldberg J."/>
            <person name="Griggs A."/>
            <person name="Gujja S."/>
            <person name="Heilman E."/>
            <person name="Heiman D."/>
            <person name="Howarth C."/>
            <person name="Mehta T."/>
            <person name="Neiman D."/>
            <person name="Pearson M."/>
            <person name="Roberts A."/>
            <person name="Saif S."/>
            <person name="Shea T."/>
            <person name="Shenoy N."/>
            <person name="Sisk P."/>
            <person name="Stolte C."/>
            <person name="Sykes S."/>
            <person name="White J."/>
            <person name="Yandava C."/>
            <person name="Allen-Vercoe E."/>
            <person name="Sibley C."/>
            <person name="Ambrose C.E."/>
            <person name="Strauss J."/>
            <person name="Daigneault M."/>
            <person name="Haas B."/>
            <person name="Nusbaum C."/>
            <person name="Birren B."/>
        </authorList>
    </citation>
    <scope>NUCLEOTIDE SEQUENCE [LARGE SCALE GENOMIC DNA]</scope>
    <source>
        <strain evidence="1 2">3_1_6</strain>
    </source>
</reference>
<gene>
    <name evidence="1" type="ORF">HMPREF0179_01837</name>
</gene>
<dbReference type="HOGENOM" id="CLU_151762_0_0_7"/>
<dbReference type="STRING" id="563192.HMPREF0179_01837"/>
<evidence type="ECO:0000313" key="1">
    <source>
        <dbReference type="EMBL" id="EFV44355.2"/>
    </source>
</evidence>
<organism evidence="1 2">
    <name type="scientific">Bilophila wadsworthia (strain 3_1_6)</name>
    <dbReference type="NCBI Taxonomy" id="563192"/>
    <lineage>
        <taxon>Bacteria</taxon>
        <taxon>Pseudomonadati</taxon>
        <taxon>Thermodesulfobacteriota</taxon>
        <taxon>Desulfovibrionia</taxon>
        <taxon>Desulfovibrionales</taxon>
        <taxon>Desulfovibrionaceae</taxon>
        <taxon>Bilophila</taxon>
    </lineage>
</organism>